<accession>A0A1G6GLP1</accession>
<feature type="domain" description="GFO/IDH/MocA-like oxidoreductase" evidence="2">
    <location>
        <begin position="131"/>
        <end position="255"/>
    </location>
</feature>
<dbReference type="Gene3D" id="3.40.50.720">
    <property type="entry name" value="NAD(P)-binding Rossmann-like Domain"/>
    <property type="match status" value="1"/>
</dbReference>
<dbReference type="OrthoDB" id="9815825at2"/>
<dbReference type="Pfam" id="PF01408">
    <property type="entry name" value="GFO_IDH_MocA"/>
    <property type="match status" value="1"/>
</dbReference>
<dbReference type="RefSeq" id="WP_090792076.1">
    <property type="nucleotide sequence ID" value="NZ_FMYI01000001.1"/>
</dbReference>
<evidence type="ECO:0000313" key="4">
    <source>
        <dbReference type="Proteomes" id="UP000242949"/>
    </source>
</evidence>
<dbReference type="SUPFAM" id="SSF51735">
    <property type="entry name" value="NAD(P)-binding Rossmann-fold domains"/>
    <property type="match status" value="1"/>
</dbReference>
<dbReference type="PANTHER" id="PTHR43249">
    <property type="entry name" value="UDP-N-ACETYL-2-AMINO-2-DEOXY-D-GLUCURONATE OXIDASE"/>
    <property type="match status" value="1"/>
</dbReference>
<name>A0A1G6GLP1_9BACI</name>
<reference evidence="4" key="1">
    <citation type="submission" date="2016-09" db="EMBL/GenBank/DDBJ databases">
        <authorList>
            <person name="Varghese N."/>
            <person name="Submissions S."/>
        </authorList>
    </citation>
    <scope>NUCLEOTIDE SEQUENCE [LARGE SCALE GENOMIC DNA]</scope>
    <source>
        <strain evidence="4">S5</strain>
    </source>
</reference>
<dbReference type="SUPFAM" id="SSF55347">
    <property type="entry name" value="Glyceraldehyde-3-phosphate dehydrogenase-like, C-terminal domain"/>
    <property type="match status" value="1"/>
</dbReference>
<dbReference type="GO" id="GO:0000166">
    <property type="term" value="F:nucleotide binding"/>
    <property type="evidence" value="ECO:0007669"/>
    <property type="project" value="InterPro"/>
</dbReference>
<evidence type="ECO:0000259" key="1">
    <source>
        <dbReference type="Pfam" id="PF01408"/>
    </source>
</evidence>
<dbReference type="Proteomes" id="UP000242949">
    <property type="component" value="Unassembled WGS sequence"/>
</dbReference>
<evidence type="ECO:0000313" key="3">
    <source>
        <dbReference type="EMBL" id="SDB82773.1"/>
    </source>
</evidence>
<dbReference type="InterPro" id="IPR000683">
    <property type="entry name" value="Gfo/Idh/MocA-like_OxRdtase_N"/>
</dbReference>
<organism evidence="3 4">
    <name type="scientific">Pelagirhabdus alkalitolerans</name>
    <dbReference type="NCBI Taxonomy" id="1612202"/>
    <lineage>
        <taxon>Bacteria</taxon>
        <taxon>Bacillati</taxon>
        <taxon>Bacillota</taxon>
        <taxon>Bacilli</taxon>
        <taxon>Bacillales</taxon>
        <taxon>Bacillaceae</taxon>
        <taxon>Pelagirhabdus</taxon>
    </lineage>
</organism>
<keyword evidence="4" id="KW-1185">Reference proteome</keyword>
<dbReference type="STRING" id="1612202.SAMN05421734_101246"/>
<dbReference type="Gene3D" id="3.30.360.10">
    <property type="entry name" value="Dihydrodipicolinate Reductase, domain 2"/>
    <property type="match status" value="1"/>
</dbReference>
<dbReference type="Pfam" id="PF22725">
    <property type="entry name" value="GFO_IDH_MocA_C3"/>
    <property type="match status" value="1"/>
</dbReference>
<sequence>MTNLKVGIIGCGNIFPMHAASIEERGDASLVAVCDVKSDRAEVKAAQYNVKAYDDYEQMMDSEELDVVHICLPHYLHGPATDAATKRKIHVLTEKPMAIHYEDAEQMISGAKENDVLLGVIFQNRYNPGSQLIKNMLTSGDLGQIKSAKLQVTWDRSDAYYQNSDWKGTWDKEGGGVIIDQAIHTMDLMRWFVDSELKYVDASISNRAHEIIEVEDAAEGVIAYKNGVVTAFHAINYYTYDAPVEIELHCEKGIAKMVADTATVSLEDGRTFVAENNPLETFTYDSGVKGYWGVSHVKQINNYYDVLQGKAENLDIPAEEALKTQQMINAVYQSGKEKKRVHF</sequence>
<proteinExistence type="predicted"/>
<dbReference type="InterPro" id="IPR055170">
    <property type="entry name" value="GFO_IDH_MocA-like_dom"/>
</dbReference>
<dbReference type="EMBL" id="FMYI01000001">
    <property type="protein sequence ID" value="SDB82773.1"/>
    <property type="molecule type" value="Genomic_DNA"/>
</dbReference>
<dbReference type="PANTHER" id="PTHR43249:SF1">
    <property type="entry name" value="D-GLUCOSIDE 3-DEHYDROGENASE"/>
    <property type="match status" value="1"/>
</dbReference>
<dbReference type="InterPro" id="IPR036291">
    <property type="entry name" value="NAD(P)-bd_dom_sf"/>
</dbReference>
<dbReference type="InterPro" id="IPR052515">
    <property type="entry name" value="Gfo/Idh/MocA_Oxidoreductase"/>
</dbReference>
<gene>
    <name evidence="3" type="ORF">SAMN05421734_101246</name>
</gene>
<feature type="domain" description="Gfo/Idh/MocA-like oxidoreductase N-terminal" evidence="1">
    <location>
        <begin position="4"/>
        <end position="121"/>
    </location>
</feature>
<protein>
    <submittedName>
        <fullName evidence="3">Predicted dehydrogenase</fullName>
    </submittedName>
</protein>
<evidence type="ECO:0000259" key="2">
    <source>
        <dbReference type="Pfam" id="PF22725"/>
    </source>
</evidence>
<dbReference type="AlphaFoldDB" id="A0A1G6GLP1"/>